<gene>
    <name evidence="1" type="ORF">DRF59_03680</name>
</gene>
<dbReference type="EMBL" id="QNUE01000002">
    <property type="protein sequence ID" value="REC69003.1"/>
    <property type="molecule type" value="Genomic_DNA"/>
</dbReference>
<sequence length="161" mass="18760">MSSVLQLSKRFREVMLDGLWIANTNFKDQLSDVDWQQAVTKIGSLNTIAMLTFHIDYYIAGIVNVFEGGGLEIKDQFSFDLPPIESREQWEDLLNKLWVDAEKFAGLLEQMPESKLDEVFVDEKYGTYRRNIDGMIEHGYYHLGQITLIKKILKFDKQFNN</sequence>
<dbReference type="AlphaFoldDB" id="A0A3D9CT84"/>
<dbReference type="Proteomes" id="UP000256769">
    <property type="component" value="Unassembled WGS sequence"/>
</dbReference>
<accession>A0A3D9CT84</accession>
<evidence type="ECO:0000313" key="2">
    <source>
        <dbReference type="Proteomes" id="UP000256769"/>
    </source>
</evidence>
<reference evidence="1 2" key="1">
    <citation type="journal article" date="2007" name="Int. J. Syst. Evol. Microbiol.">
        <title>Chryseobacterium flavum sp. nov., isolated from polluted soil.</title>
        <authorList>
            <person name="Zhou Y."/>
            <person name="Dong J."/>
            <person name="Wang X."/>
            <person name="Huang X."/>
            <person name="Zhang K.Y."/>
            <person name="Zhang Y.Q."/>
            <person name="Guo Y.F."/>
            <person name="Lai R."/>
            <person name="Li W.J."/>
        </authorList>
    </citation>
    <scope>NUCLEOTIDE SEQUENCE [LARGE SCALE GENOMIC DNA]</scope>
    <source>
        <strain evidence="1 2">KCTC 12877</strain>
    </source>
</reference>
<protein>
    <submittedName>
        <fullName evidence="1">DUF1572 domain-containing protein</fullName>
    </submittedName>
</protein>
<comment type="caution">
    <text evidence="1">The sequence shown here is derived from an EMBL/GenBank/DDBJ whole genome shotgun (WGS) entry which is preliminary data.</text>
</comment>
<organism evidence="1 2">
    <name type="scientific">Chryseobacterium flavum</name>
    <dbReference type="NCBI Taxonomy" id="415851"/>
    <lineage>
        <taxon>Bacteria</taxon>
        <taxon>Pseudomonadati</taxon>
        <taxon>Bacteroidota</taxon>
        <taxon>Flavobacteriia</taxon>
        <taxon>Flavobacteriales</taxon>
        <taxon>Weeksellaceae</taxon>
        <taxon>Chryseobacterium group</taxon>
        <taxon>Chryseobacterium</taxon>
    </lineage>
</organism>
<proteinExistence type="predicted"/>
<name>A0A3D9CT84_9FLAO</name>
<dbReference type="InterPro" id="IPR034660">
    <property type="entry name" value="DinB/YfiT-like"/>
</dbReference>
<dbReference type="Gene3D" id="1.20.120.450">
    <property type="entry name" value="dinb family like domain"/>
    <property type="match status" value="1"/>
</dbReference>
<keyword evidence="2" id="KW-1185">Reference proteome</keyword>
<dbReference type="OrthoDB" id="9814103at2"/>
<evidence type="ECO:0000313" key="1">
    <source>
        <dbReference type="EMBL" id="REC69003.1"/>
    </source>
</evidence>
<dbReference type="SUPFAM" id="SSF109854">
    <property type="entry name" value="DinB/YfiT-like putative metalloenzymes"/>
    <property type="match status" value="1"/>
</dbReference>
<dbReference type="RefSeq" id="WP_115956931.1">
    <property type="nucleotide sequence ID" value="NZ_CBCRVL010000005.1"/>
</dbReference>